<keyword evidence="2" id="KW-1185">Reference proteome</keyword>
<dbReference type="GeneID" id="78361466"/>
<proteinExistence type="predicted"/>
<organism evidence="1 2">
    <name type="scientific">Turicimonas muris</name>
    <dbReference type="NCBI Taxonomy" id="1796652"/>
    <lineage>
        <taxon>Bacteria</taxon>
        <taxon>Pseudomonadati</taxon>
        <taxon>Pseudomonadota</taxon>
        <taxon>Betaproteobacteria</taxon>
        <taxon>Burkholderiales</taxon>
        <taxon>Sutterellaceae</taxon>
        <taxon>Turicimonas</taxon>
    </lineage>
</organism>
<reference evidence="2" key="1">
    <citation type="submission" date="2017-05" db="EMBL/GenBank/DDBJ databases">
        <title>Improved OligoMM genomes.</title>
        <authorList>
            <person name="Garzetti D."/>
        </authorList>
    </citation>
    <scope>NUCLEOTIDE SEQUENCE [LARGE SCALE GENOMIC DNA]</scope>
    <source>
        <strain evidence="2">YL45</strain>
    </source>
</reference>
<accession>A0A227KNP2</accession>
<name>A0A227KNP2_9BURK</name>
<dbReference type="RefSeq" id="WP_089275713.1">
    <property type="nucleotide sequence ID" value="NZ_CAJTBZ010000053.1"/>
</dbReference>
<dbReference type="AlphaFoldDB" id="A0A227KNP2"/>
<comment type="caution">
    <text evidence="1">The sequence shown here is derived from an EMBL/GenBank/DDBJ whole genome shotgun (WGS) entry which is preliminary data.</text>
</comment>
<dbReference type="Proteomes" id="UP000214610">
    <property type="component" value="Unassembled WGS sequence"/>
</dbReference>
<gene>
    <name evidence="1" type="ORF">ADH67_05405</name>
</gene>
<dbReference type="EMBL" id="NHMP01000003">
    <property type="protein sequence ID" value="OXE49574.1"/>
    <property type="molecule type" value="Genomic_DNA"/>
</dbReference>
<evidence type="ECO:0000313" key="1">
    <source>
        <dbReference type="EMBL" id="OXE49574.1"/>
    </source>
</evidence>
<evidence type="ECO:0000313" key="2">
    <source>
        <dbReference type="Proteomes" id="UP000214610"/>
    </source>
</evidence>
<protein>
    <submittedName>
        <fullName evidence="1">Uncharacterized protein</fullName>
    </submittedName>
</protein>
<sequence length="177" mass="20331">MANAYEDGKNWKGIRDGAFFIGNVIKDIFFDNPLRQPILIREGLVSFKCESVKMRLESGRVITLFDHYPISYPDDQKKDKDKETSVFNYLFPNETSNVVIEGMEQWDSQQGAPKNDAGYVYFLSGGKVLSFQFSYKRPGEGRICLHDVSENEFFSNTFQKIQNAKKLKEIRSEASEA</sequence>